<dbReference type="AlphaFoldDB" id="A0A1D9MJU2"/>
<evidence type="ECO:0000313" key="9">
    <source>
        <dbReference type="EMBL" id="AOZ72575.1"/>
    </source>
</evidence>
<reference evidence="9 10" key="1">
    <citation type="submission" date="2016-10" db="EMBL/GenBank/DDBJ databases">
        <title>Actinomyces aegypiusis sp. nov., isolated from the Aegypius monachus in Qinghai Tibet Plateau China.</title>
        <authorList>
            <person name="Wang Y."/>
        </authorList>
    </citation>
    <scope>NUCLEOTIDE SEQUENCE [LARGE SCALE GENOMIC DNA]</scope>
    <source>
        <strain evidence="9 10">VUL4_3</strain>
    </source>
</reference>
<dbReference type="InterPro" id="IPR000731">
    <property type="entry name" value="SSD"/>
</dbReference>
<evidence type="ECO:0000256" key="5">
    <source>
        <dbReference type="ARBA" id="ARBA00023136"/>
    </source>
</evidence>
<feature type="transmembrane region" description="Helical" evidence="7">
    <location>
        <begin position="433"/>
        <end position="465"/>
    </location>
</feature>
<dbReference type="Gene3D" id="1.20.1640.10">
    <property type="entry name" value="Multidrug efflux transporter AcrB transmembrane domain"/>
    <property type="match status" value="2"/>
</dbReference>
<dbReference type="KEGG" id="avu:BK816_04085"/>
<evidence type="ECO:0000259" key="8">
    <source>
        <dbReference type="PROSITE" id="PS50156"/>
    </source>
</evidence>
<keyword evidence="2" id="KW-1003">Cell membrane</keyword>
<keyword evidence="4 7" id="KW-1133">Transmembrane helix</keyword>
<dbReference type="Pfam" id="PF03176">
    <property type="entry name" value="MMPL"/>
    <property type="match status" value="2"/>
</dbReference>
<evidence type="ECO:0000256" key="3">
    <source>
        <dbReference type="ARBA" id="ARBA00022692"/>
    </source>
</evidence>
<comment type="subcellular location">
    <subcellularLocation>
        <location evidence="1">Cell membrane</location>
        <topology evidence="1">Multi-pass membrane protein</topology>
    </subcellularLocation>
</comment>
<dbReference type="GO" id="GO:0005886">
    <property type="term" value="C:plasma membrane"/>
    <property type="evidence" value="ECO:0007669"/>
    <property type="project" value="UniProtKB-SubCell"/>
</dbReference>
<dbReference type="InterPro" id="IPR004869">
    <property type="entry name" value="MMPL_dom"/>
</dbReference>
<dbReference type="InterPro" id="IPR050545">
    <property type="entry name" value="Mycobact_MmpL"/>
</dbReference>
<evidence type="ECO:0000256" key="6">
    <source>
        <dbReference type="SAM" id="Coils"/>
    </source>
</evidence>
<feature type="coiled-coil region" evidence="6">
    <location>
        <begin position="125"/>
        <end position="194"/>
    </location>
</feature>
<evidence type="ECO:0000256" key="2">
    <source>
        <dbReference type="ARBA" id="ARBA00022475"/>
    </source>
</evidence>
<name>A0A1D9MJU2_9ACTO</name>
<dbReference type="EMBL" id="CP017812">
    <property type="protein sequence ID" value="AOZ72575.1"/>
    <property type="molecule type" value="Genomic_DNA"/>
</dbReference>
<evidence type="ECO:0000313" key="10">
    <source>
        <dbReference type="Proteomes" id="UP000176288"/>
    </source>
</evidence>
<feature type="transmembrane region" description="Helical" evidence="7">
    <location>
        <begin position="298"/>
        <end position="331"/>
    </location>
</feature>
<dbReference type="SUPFAM" id="SSF82866">
    <property type="entry name" value="Multidrug efflux transporter AcrB transmembrane domain"/>
    <property type="match status" value="2"/>
</dbReference>
<accession>A0A1D9MJU2</accession>
<keyword evidence="6" id="KW-0175">Coiled coil</keyword>
<feature type="transmembrane region" description="Helical" evidence="7">
    <location>
        <begin position="650"/>
        <end position="668"/>
    </location>
</feature>
<feature type="transmembrane region" description="Helical" evidence="7">
    <location>
        <begin position="680"/>
        <end position="702"/>
    </location>
</feature>
<feature type="transmembrane region" description="Helical" evidence="7">
    <location>
        <begin position="343"/>
        <end position="364"/>
    </location>
</feature>
<dbReference type="PANTHER" id="PTHR33406">
    <property type="entry name" value="MEMBRANE PROTEIN MJ1562-RELATED"/>
    <property type="match status" value="1"/>
</dbReference>
<organism evidence="9 10">
    <name type="scientific">Boudabousia tangfeifanii</name>
    <dbReference type="NCBI Taxonomy" id="1912795"/>
    <lineage>
        <taxon>Bacteria</taxon>
        <taxon>Bacillati</taxon>
        <taxon>Actinomycetota</taxon>
        <taxon>Actinomycetes</taxon>
        <taxon>Actinomycetales</taxon>
        <taxon>Actinomycetaceae</taxon>
        <taxon>Boudabousia</taxon>
    </lineage>
</organism>
<feature type="domain" description="SSD" evidence="8">
    <location>
        <begin position="336"/>
        <end position="459"/>
    </location>
</feature>
<gene>
    <name evidence="9" type="ORF">BK816_04085</name>
</gene>
<dbReference type="OrthoDB" id="7051771at2"/>
<dbReference type="PANTHER" id="PTHR33406:SF13">
    <property type="entry name" value="MEMBRANE PROTEIN YDFJ"/>
    <property type="match status" value="1"/>
</dbReference>
<dbReference type="PROSITE" id="PS50156">
    <property type="entry name" value="SSD"/>
    <property type="match status" value="1"/>
</dbReference>
<dbReference type="Proteomes" id="UP000176288">
    <property type="component" value="Chromosome"/>
</dbReference>
<evidence type="ECO:0000256" key="4">
    <source>
        <dbReference type="ARBA" id="ARBA00022989"/>
    </source>
</evidence>
<feature type="transmembrane region" description="Helical" evidence="7">
    <location>
        <begin position="788"/>
        <end position="807"/>
    </location>
</feature>
<feature type="transmembrane region" description="Helical" evidence="7">
    <location>
        <begin position="506"/>
        <end position="525"/>
    </location>
</feature>
<keyword evidence="5 7" id="KW-0472">Membrane</keyword>
<sequence>MFGRLGQFASNHPGRLIVVWLVLLALSAGALLGGFGQGGLFARLDTQMGRTPNTQSAEVSSILAGKGHRENVLLVVQSVPIASNLNDLRKRTDNFESVLKQISTVKQVEQPLDGLAKERELQDLAKRTEDGLRTLQNLKKDLEDKQELLKQGQKSPEQQKRFEALPSGEQVRLLKEMREQEAKLAAGLAKVEQQLLSVKSEKRKLDEGLKELQDGIGILLAKDGKGFVISVELEAKSAEELSEAVTGVERAAKQFENGLKSLDSHAEVGILSAQIVGNEITELSKADLAQGEMVSMPVALILLVLVFGGLLAALLPLLGASAAIVLGLAGVWVLTFVMDVNSFVLNVITIIGLALSIDYGLLIVSRFREEVDHLCAKESLDANRLNASQSKKITEQALGVALGQAGRTVLFSALTIAFSIAGLFVFPTTVLRIIAFGGVVVTLAAVAASLTLVPALLSLFSNYLVKPPIVKRLFGRKAVSATLEAEFHGERGVFASLARLVQAKPVVWTVALTLLLATMALPLFGMHTRTNLMAYLSVDSPAGKVHQVVSEQYPKLADPPITILSEAKGEQLEQQLKTFEKRQEVDLVWKVPVFDNDRYTQINLSLKSALKDNPQLEQEALAELRHDYPDLLIGGPIAFQYDFTQSLKAGFPWALLIVVTAVFVLLFAMTGSILVPLKALILNGLSLAASLGLTAWLFSQGWFGLPQVDSLETFIVACSLAFGFGLSMDYEVFLVARIKEYWDSLGDNDAAVSQGLQRSGRIITSAAAIIVAVFVGFVTGQMLPIKQIGVALAIMVITDATVVRMLLVPATMTLLGKWNWWAPEPLVRLHQKIELKD</sequence>
<keyword evidence="10" id="KW-1185">Reference proteome</keyword>
<feature type="transmembrane region" description="Helical" evidence="7">
    <location>
        <begin position="17"/>
        <end position="42"/>
    </location>
</feature>
<feature type="transmembrane region" description="Helical" evidence="7">
    <location>
        <begin position="714"/>
        <end position="736"/>
    </location>
</feature>
<proteinExistence type="predicted"/>
<evidence type="ECO:0000256" key="1">
    <source>
        <dbReference type="ARBA" id="ARBA00004651"/>
    </source>
</evidence>
<feature type="transmembrane region" description="Helical" evidence="7">
    <location>
        <begin position="762"/>
        <end position="782"/>
    </location>
</feature>
<dbReference type="STRING" id="1912795.BK816_04085"/>
<feature type="transmembrane region" description="Helical" evidence="7">
    <location>
        <begin position="408"/>
        <end position="427"/>
    </location>
</feature>
<keyword evidence="3 7" id="KW-0812">Transmembrane</keyword>
<evidence type="ECO:0000256" key="7">
    <source>
        <dbReference type="SAM" id="Phobius"/>
    </source>
</evidence>
<protein>
    <recommendedName>
        <fullName evidence="8">SSD domain-containing protein</fullName>
    </recommendedName>
</protein>